<keyword evidence="11 13" id="KW-0472">Membrane</keyword>
<evidence type="ECO:0000313" key="15">
    <source>
        <dbReference type="Proteomes" id="UP000007468"/>
    </source>
</evidence>
<sequence length="451" mass="49843">MAQTKENKMGIAPVLPLIFSMSLPAMFSMLIQSLYNVVDSIFVSKLGEKALTSITLAFPIQILIISIAVGTAIGLNSYISRKLGEQKQEDANQAATHGIYLAVMSSILFLLIGFFAVKPFVSGFTSDPEIFHQATSYLQIVTTCSIFVFLEINFEKTLQGTGNMMYPMLFQLTGAVTNILLDPILIFGLFGAPKLGVSGAAIATIIGQGLAFLFSFYIIYTKEHDVHISIKKYSFNWNTVKQIYIVGFPSMMMQSIAAILIGGLNAILISFSSAAVSILGIYFRLQSFVFMPVFGLTQGLMPIIGYNYGARNKERMLHALKYGIYIALFIMTIGMIIFWSIPQLLLSLFHASDEMLSIGVPALRIISISFPIASIGVLLSCFFQALGIGKYSLYVSFMRQLLIILPLAYILSKISTLNAVWSAFWIAELIATVNSILIFKQLYDKKIKYLS</sequence>
<evidence type="ECO:0000256" key="11">
    <source>
        <dbReference type="ARBA" id="ARBA00023136"/>
    </source>
</evidence>
<evidence type="ECO:0000313" key="14">
    <source>
        <dbReference type="EMBL" id="EFE27818.1"/>
    </source>
</evidence>
<dbReference type="OrthoDB" id="9811110at2"/>
<evidence type="ECO:0000256" key="7">
    <source>
        <dbReference type="ARBA" id="ARBA00022475"/>
    </source>
</evidence>
<dbReference type="GO" id="GO:0006811">
    <property type="term" value="P:monoatomic ion transport"/>
    <property type="evidence" value="ECO:0007669"/>
    <property type="project" value="UniProtKB-KW"/>
</dbReference>
<comment type="function">
    <text evidence="1">Multidrug efflux pump.</text>
</comment>
<keyword evidence="8 13" id="KW-0812">Transmembrane</keyword>
<keyword evidence="15" id="KW-1185">Reference proteome</keyword>
<dbReference type="eggNOG" id="COG0534">
    <property type="taxonomic scope" value="Bacteria"/>
</dbReference>
<organism evidence="14 15">
    <name type="scientific">Filifactor alocis (strain ATCC 35896 / CCUG 47790 / D40 B5)</name>
    <name type="common">Fusobacterium alocis</name>
    <dbReference type="NCBI Taxonomy" id="546269"/>
    <lineage>
        <taxon>Bacteria</taxon>
        <taxon>Bacillati</taxon>
        <taxon>Bacillota</taxon>
        <taxon>Clostridia</taxon>
        <taxon>Peptostreptococcales</taxon>
        <taxon>Filifactoraceae</taxon>
        <taxon>Filifactor</taxon>
    </lineage>
</organism>
<evidence type="ECO:0000256" key="13">
    <source>
        <dbReference type="SAM" id="Phobius"/>
    </source>
</evidence>
<dbReference type="AlphaFoldDB" id="D6GTL1"/>
<dbReference type="Pfam" id="PF01554">
    <property type="entry name" value="MatE"/>
    <property type="match status" value="2"/>
</dbReference>
<dbReference type="PANTHER" id="PTHR43298">
    <property type="entry name" value="MULTIDRUG RESISTANCE PROTEIN NORM-RELATED"/>
    <property type="match status" value="1"/>
</dbReference>
<feature type="transmembrane region" description="Helical" evidence="13">
    <location>
        <begin position="322"/>
        <end position="342"/>
    </location>
</feature>
<feature type="transmembrane region" description="Helical" evidence="13">
    <location>
        <begin position="12"/>
        <end position="35"/>
    </location>
</feature>
<dbReference type="InterPro" id="IPR048279">
    <property type="entry name" value="MdtK-like"/>
</dbReference>
<feature type="transmembrane region" description="Helical" evidence="13">
    <location>
        <begin position="166"/>
        <end position="190"/>
    </location>
</feature>
<evidence type="ECO:0000256" key="1">
    <source>
        <dbReference type="ARBA" id="ARBA00003408"/>
    </source>
</evidence>
<evidence type="ECO:0000256" key="3">
    <source>
        <dbReference type="ARBA" id="ARBA00010199"/>
    </source>
</evidence>
<dbReference type="GO" id="GO:0042910">
    <property type="term" value="F:xenobiotic transmembrane transporter activity"/>
    <property type="evidence" value="ECO:0007669"/>
    <property type="project" value="InterPro"/>
</dbReference>
<accession>D6GTL1</accession>
<dbReference type="GO" id="GO:0015297">
    <property type="term" value="F:antiporter activity"/>
    <property type="evidence" value="ECO:0007669"/>
    <property type="project" value="UniProtKB-KW"/>
</dbReference>
<evidence type="ECO:0000256" key="4">
    <source>
        <dbReference type="ARBA" id="ARBA00020268"/>
    </source>
</evidence>
<dbReference type="Proteomes" id="UP000007468">
    <property type="component" value="Chromosome"/>
</dbReference>
<keyword evidence="7" id="KW-1003">Cell membrane</keyword>
<comment type="subcellular location">
    <subcellularLocation>
        <location evidence="2">Cell membrane</location>
        <topology evidence="2">Multi-pass membrane protein</topology>
    </subcellularLocation>
</comment>
<feature type="transmembrane region" description="Helical" evidence="13">
    <location>
        <begin position="196"/>
        <end position="220"/>
    </location>
</feature>
<dbReference type="NCBIfam" id="TIGR00797">
    <property type="entry name" value="matE"/>
    <property type="match status" value="1"/>
</dbReference>
<keyword evidence="10" id="KW-0406">Ion transport</keyword>
<dbReference type="PATRIC" id="fig|546269.5.peg.897"/>
<evidence type="ECO:0000256" key="6">
    <source>
        <dbReference type="ARBA" id="ARBA00022449"/>
    </source>
</evidence>
<comment type="similarity">
    <text evidence="3">Belongs to the multi antimicrobial extrusion (MATE) (TC 2.A.66.1) family.</text>
</comment>
<name>D6GTL1_FILAD</name>
<keyword evidence="9 13" id="KW-1133">Transmembrane helix</keyword>
<keyword evidence="5" id="KW-0813">Transport</keyword>
<protein>
    <recommendedName>
        <fullName evidence="4">Probable multidrug resistance protein NorM</fullName>
    </recommendedName>
    <alternativeName>
        <fullName evidence="12">Multidrug-efflux transporter</fullName>
    </alternativeName>
</protein>
<evidence type="ECO:0000256" key="5">
    <source>
        <dbReference type="ARBA" id="ARBA00022448"/>
    </source>
</evidence>
<feature type="transmembrane region" description="Helical" evidence="13">
    <location>
        <begin position="99"/>
        <end position="117"/>
    </location>
</feature>
<gene>
    <name evidence="14" type="ordered locus">HMPREF0389_01449</name>
</gene>
<evidence type="ECO:0000256" key="2">
    <source>
        <dbReference type="ARBA" id="ARBA00004651"/>
    </source>
</evidence>
<feature type="transmembrane region" description="Helical" evidence="13">
    <location>
        <begin position="256"/>
        <end position="283"/>
    </location>
</feature>
<feature type="transmembrane region" description="Helical" evidence="13">
    <location>
        <begin position="289"/>
        <end position="310"/>
    </location>
</feature>
<feature type="transmembrane region" description="Helical" evidence="13">
    <location>
        <begin position="362"/>
        <end position="386"/>
    </location>
</feature>
<dbReference type="InterPro" id="IPR050222">
    <property type="entry name" value="MATE_MdtK"/>
</dbReference>
<feature type="transmembrane region" description="Helical" evidence="13">
    <location>
        <begin position="393"/>
        <end position="412"/>
    </location>
</feature>
<evidence type="ECO:0000256" key="12">
    <source>
        <dbReference type="ARBA" id="ARBA00031636"/>
    </source>
</evidence>
<dbReference type="EMBL" id="CP002390">
    <property type="protein sequence ID" value="EFE27818.1"/>
    <property type="molecule type" value="Genomic_DNA"/>
</dbReference>
<feature type="transmembrane region" description="Helical" evidence="13">
    <location>
        <begin position="137"/>
        <end position="154"/>
    </location>
</feature>
<proteinExistence type="inferred from homology"/>
<feature type="transmembrane region" description="Helical" evidence="13">
    <location>
        <begin position="418"/>
        <end position="439"/>
    </location>
</feature>
<dbReference type="PANTHER" id="PTHR43298:SF2">
    <property type="entry name" value="FMN_FAD EXPORTER YEEO-RELATED"/>
    <property type="match status" value="1"/>
</dbReference>
<dbReference type="GO" id="GO:0005886">
    <property type="term" value="C:plasma membrane"/>
    <property type="evidence" value="ECO:0007669"/>
    <property type="project" value="UniProtKB-SubCell"/>
</dbReference>
<keyword evidence="6" id="KW-0050">Antiport</keyword>
<feature type="transmembrane region" description="Helical" evidence="13">
    <location>
        <begin position="55"/>
        <end position="79"/>
    </location>
</feature>
<dbReference type="CDD" id="cd13144">
    <property type="entry name" value="MATE_like_4"/>
    <property type="match status" value="1"/>
</dbReference>
<evidence type="ECO:0000256" key="8">
    <source>
        <dbReference type="ARBA" id="ARBA00022692"/>
    </source>
</evidence>
<reference evidence="15" key="1">
    <citation type="submission" date="2010-12" db="EMBL/GenBank/DDBJ databases">
        <title>The genome sequence of Filifactor alocis strain ATCC 35896.</title>
        <authorList>
            <consortium name="The Broad Institute Genome Sequencing Platform"/>
            <person name="Ward D."/>
            <person name="Earl A."/>
            <person name="Feldgarden M."/>
            <person name="Young S.K."/>
            <person name="Gargeya S."/>
            <person name="Zeng Q."/>
            <person name="Alvarado L."/>
            <person name="Berlin A."/>
            <person name="Bochicchio J."/>
            <person name="Chapman S.B."/>
            <person name="Chen Z."/>
            <person name="Freedman E."/>
            <person name="Gellesch M."/>
            <person name="Goldberg J."/>
            <person name="Griggs A."/>
            <person name="Gujja S."/>
            <person name="Heilman E."/>
            <person name="Heiman D."/>
            <person name="Howarth C."/>
            <person name="Mehta T."/>
            <person name="Neiman D."/>
            <person name="Pearson M."/>
            <person name="Roberts A."/>
            <person name="Saif S."/>
            <person name="Shea T."/>
            <person name="Shenoy N."/>
            <person name="Sisk P."/>
            <person name="Stolte C."/>
            <person name="Sykes S."/>
            <person name="White J."/>
            <person name="Yandava C."/>
            <person name="Izard J."/>
            <person name="Blanton J.M."/>
            <person name="Baranova O.V."/>
            <person name="Tanner A.C."/>
            <person name="Dewhirst F.E."/>
            <person name="Haas B."/>
            <person name="Nusbaum C."/>
            <person name="Birren B."/>
        </authorList>
    </citation>
    <scope>NUCLEOTIDE SEQUENCE [LARGE SCALE GENOMIC DNA]</scope>
    <source>
        <strain evidence="15">ATCC 35896 / D40 B5</strain>
    </source>
</reference>
<dbReference type="RefSeq" id="WP_014262491.1">
    <property type="nucleotide sequence ID" value="NC_016630.1"/>
</dbReference>
<dbReference type="InterPro" id="IPR002528">
    <property type="entry name" value="MATE_fam"/>
</dbReference>
<dbReference type="PIRSF" id="PIRSF006603">
    <property type="entry name" value="DinF"/>
    <property type="match status" value="1"/>
</dbReference>
<dbReference type="KEGG" id="faa:HMPREF0389_01449"/>
<evidence type="ECO:0000256" key="9">
    <source>
        <dbReference type="ARBA" id="ARBA00022989"/>
    </source>
</evidence>
<evidence type="ECO:0000256" key="10">
    <source>
        <dbReference type="ARBA" id="ARBA00023065"/>
    </source>
</evidence>